<dbReference type="Proteomes" id="UP001244295">
    <property type="component" value="Unassembled WGS sequence"/>
</dbReference>
<dbReference type="EMBL" id="JAUSRR010000003">
    <property type="protein sequence ID" value="MDP9922971.1"/>
    <property type="molecule type" value="Genomic_DNA"/>
</dbReference>
<sequence length="115" mass="13048">MSAFDAMCKGCEVEKKSRSTSCSFTHRHEFVTYKSRMEHRIRMNWEGRWALTVNELAPGAFYFTVLDALTDDIDCLSYCPLITDETPYETPAEAWLAGVCALNALDVAKVELRSL</sequence>
<comment type="caution">
    <text evidence="1">The sequence shown here is derived from an EMBL/GenBank/DDBJ whole genome shotgun (WGS) entry which is preliminary data.</text>
</comment>
<proteinExistence type="predicted"/>
<protein>
    <submittedName>
        <fullName evidence="1">Uncharacterized protein</fullName>
    </submittedName>
</protein>
<dbReference type="RefSeq" id="WP_307636520.1">
    <property type="nucleotide sequence ID" value="NZ_JAUSRR010000003.1"/>
</dbReference>
<evidence type="ECO:0000313" key="2">
    <source>
        <dbReference type="Proteomes" id="UP001244295"/>
    </source>
</evidence>
<accession>A0AAW8DU41</accession>
<reference evidence="1" key="1">
    <citation type="submission" date="2023-07" db="EMBL/GenBank/DDBJ databases">
        <title>Sorghum-associated microbial communities from plants grown in Nebraska, USA.</title>
        <authorList>
            <person name="Schachtman D."/>
        </authorList>
    </citation>
    <scope>NUCLEOTIDE SEQUENCE</scope>
    <source>
        <strain evidence="1">DS2795</strain>
    </source>
</reference>
<dbReference type="AlphaFoldDB" id="A0AAW8DU41"/>
<gene>
    <name evidence="1" type="ORF">J2W25_001992</name>
</gene>
<organism evidence="1 2">
    <name type="scientific">Variovorax boronicumulans</name>
    <dbReference type="NCBI Taxonomy" id="436515"/>
    <lineage>
        <taxon>Bacteria</taxon>
        <taxon>Pseudomonadati</taxon>
        <taxon>Pseudomonadota</taxon>
        <taxon>Betaproteobacteria</taxon>
        <taxon>Burkholderiales</taxon>
        <taxon>Comamonadaceae</taxon>
        <taxon>Variovorax</taxon>
    </lineage>
</organism>
<evidence type="ECO:0000313" key="1">
    <source>
        <dbReference type="EMBL" id="MDP9922971.1"/>
    </source>
</evidence>
<name>A0AAW8DU41_9BURK</name>